<evidence type="ECO:0000256" key="4">
    <source>
        <dbReference type="ARBA" id="ARBA00023186"/>
    </source>
</evidence>
<dbReference type="GO" id="GO:0008360">
    <property type="term" value="P:regulation of cell shape"/>
    <property type="evidence" value="ECO:0007669"/>
    <property type="project" value="UniProtKB-KW"/>
</dbReference>
<comment type="subunit">
    <text evidence="6">Forms a complex with KhpA.</text>
</comment>
<keyword evidence="3 6" id="KW-0133">Cell shape</keyword>
<dbReference type="Gene3D" id="3.30.30.80">
    <property type="entry name" value="probable RNA-binding protein from clostridium symbiosum atcc 14940"/>
    <property type="match status" value="1"/>
</dbReference>
<dbReference type="CDD" id="cd02414">
    <property type="entry name" value="KH-II_Jag"/>
    <property type="match status" value="1"/>
</dbReference>
<evidence type="ECO:0000313" key="9">
    <source>
        <dbReference type="Proteomes" id="UP000036873"/>
    </source>
</evidence>
<dbReference type="GO" id="GO:0003723">
    <property type="term" value="F:RNA binding"/>
    <property type="evidence" value="ECO:0007669"/>
    <property type="project" value="UniProtKB-UniRule"/>
</dbReference>
<dbReference type="SMART" id="SM01245">
    <property type="entry name" value="Jag_N"/>
    <property type="match status" value="1"/>
</dbReference>
<keyword evidence="5 6" id="KW-0961">Cell wall biogenesis/degradation</keyword>
<gene>
    <name evidence="6" type="primary">khpB</name>
    <name evidence="6" type="synonym">eloR</name>
    <name evidence="8" type="ORF">AKG39_05230</name>
</gene>
<dbReference type="EMBL" id="LGYO01000011">
    <property type="protein sequence ID" value="KNZ42559.1"/>
    <property type="molecule type" value="Genomic_DNA"/>
</dbReference>
<evidence type="ECO:0000256" key="3">
    <source>
        <dbReference type="ARBA" id="ARBA00022960"/>
    </source>
</evidence>
<dbReference type="InterPro" id="IPR034079">
    <property type="entry name" value="R3H_KhpB"/>
</dbReference>
<dbReference type="InterPro" id="IPR036867">
    <property type="entry name" value="R3H_dom_sf"/>
</dbReference>
<evidence type="ECO:0000256" key="2">
    <source>
        <dbReference type="ARBA" id="ARBA00022884"/>
    </source>
</evidence>
<dbReference type="AlphaFoldDB" id="A0A0L6U210"/>
<evidence type="ECO:0000259" key="7">
    <source>
        <dbReference type="PROSITE" id="PS51061"/>
    </source>
</evidence>
<dbReference type="InterPro" id="IPR038247">
    <property type="entry name" value="Jag_N_dom_sf"/>
</dbReference>
<dbReference type="PANTHER" id="PTHR35800:SF1">
    <property type="entry name" value="RNA-BINDING PROTEIN KHPB"/>
    <property type="match status" value="1"/>
</dbReference>
<keyword evidence="4 6" id="KW-0143">Chaperone</keyword>
<dbReference type="STRING" id="52689.AKG39_05230"/>
<comment type="caution">
    <text evidence="8">The sequence shown here is derived from an EMBL/GenBank/DDBJ whole genome shotgun (WGS) entry which is preliminary data.</text>
</comment>
<dbReference type="PANTHER" id="PTHR35800">
    <property type="entry name" value="PROTEIN JAG"/>
    <property type="match status" value="1"/>
</dbReference>
<dbReference type="Gene3D" id="3.30.300.20">
    <property type="match status" value="1"/>
</dbReference>
<comment type="function">
    <text evidence="6">A probable RNA chaperone. Forms a complex with KhpA which binds to cellular RNA and controls its expression. Plays a role in peptidoglycan (PG) homeostasis and cell length regulation.</text>
</comment>
<dbReference type="PATRIC" id="fig|52689.4.peg.126"/>
<dbReference type="Pfam" id="PF13083">
    <property type="entry name" value="KH_KhpA-B"/>
    <property type="match status" value="1"/>
</dbReference>
<dbReference type="OrthoDB" id="9794483at2"/>
<evidence type="ECO:0000256" key="5">
    <source>
        <dbReference type="ARBA" id="ARBA00023316"/>
    </source>
</evidence>
<dbReference type="PROSITE" id="PS51061">
    <property type="entry name" value="R3H"/>
    <property type="match status" value="1"/>
</dbReference>
<keyword evidence="2 6" id="KW-0694">RNA-binding</keyword>
<feature type="domain" description="R3H" evidence="7">
    <location>
        <begin position="141"/>
        <end position="207"/>
    </location>
</feature>
<dbReference type="Proteomes" id="UP000036873">
    <property type="component" value="Unassembled WGS sequence"/>
</dbReference>
<keyword evidence="8" id="KW-0238">DNA-binding</keyword>
<keyword evidence="9" id="KW-1185">Reference proteome</keyword>
<sequence>MNKTVTGTGKTVEDAINHGLQQLGVTREQVETKIIQVPDSGLMKIFGKKEAIVEVTLLNDPEQHAIDFLTEVFEAMKIPCEIETHLEDNVLFIDLKGNDMGILIGRRGQTLDSLQYLVSLVINRHSEDYIRIVLDTEDYRAKREKTLEDLGEKMADKAVSYKKKMILEPMNPSERRIIHAKLQNHEKVYTFSEGEEPYRRVVIQCKDKN</sequence>
<accession>A0A0L6U210</accession>
<dbReference type="NCBIfam" id="NF041568">
    <property type="entry name" value="Jag_EloR"/>
    <property type="match status" value="1"/>
</dbReference>
<organism evidence="8 9">
    <name type="scientific">Acetobacterium bakii</name>
    <dbReference type="NCBI Taxonomy" id="52689"/>
    <lineage>
        <taxon>Bacteria</taxon>
        <taxon>Bacillati</taxon>
        <taxon>Bacillota</taxon>
        <taxon>Clostridia</taxon>
        <taxon>Eubacteriales</taxon>
        <taxon>Eubacteriaceae</taxon>
        <taxon>Acetobacterium</taxon>
    </lineage>
</organism>
<dbReference type="GO" id="GO:0071555">
    <property type="term" value="P:cell wall organization"/>
    <property type="evidence" value="ECO:0007669"/>
    <property type="project" value="UniProtKB-KW"/>
</dbReference>
<name>A0A0L6U210_9FIRM</name>
<comment type="subcellular location">
    <subcellularLocation>
        <location evidence="6">Cytoplasm</location>
    </subcellularLocation>
</comment>
<evidence type="ECO:0000313" key="8">
    <source>
        <dbReference type="EMBL" id="KNZ42559.1"/>
    </source>
</evidence>
<dbReference type="GO" id="GO:0003677">
    <property type="term" value="F:DNA binding"/>
    <property type="evidence" value="ECO:0007669"/>
    <property type="project" value="UniProtKB-KW"/>
</dbReference>
<dbReference type="InterPro" id="IPR015946">
    <property type="entry name" value="KH_dom-like_a/b"/>
</dbReference>
<dbReference type="HAMAP" id="MF_00867">
    <property type="entry name" value="KhpB"/>
    <property type="match status" value="1"/>
</dbReference>
<dbReference type="GO" id="GO:0005737">
    <property type="term" value="C:cytoplasm"/>
    <property type="evidence" value="ECO:0007669"/>
    <property type="project" value="UniProtKB-SubCell"/>
</dbReference>
<comment type="similarity">
    <text evidence="6">Belongs to the KhpB RNA-binding protein family.</text>
</comment>
<comment type="domain">
    <text evidence="6">Has an N-terminal Jag-N domain and 2 RNA-binding domains (KH and R3H).</text>
</comment>
<proteinExistence type="inferred from homology"/>
<evidence type="ECO:0000256" key="1">
    <source>
        <dbReference type="ARBA" id="ARBA00022490"/>
    </source>
</evidence>
<dbReference type="GO" id="GO:0009252">
    <property type="term" value="P:peptidoglycan biosynthetic process"/>
    <property type="evidence" value="ECO:0007669"/>
    <property type="project" value="UniProtKB-UniRule"/>
</dbReference>
<dbReference type="CDD" id="cd02644">
    <property type="entry name" value="R3H_jag"/>
    <property type="match status" value="1"/>
</dbReference>
<dbReference type="Gene3D" id="3.30.1370.50">
    <property type="entry name" value="R3H-like domain"/>
    <property type="match status" value="1"/>
</dbReference>
<dbReference type="InterPro" id="IPR001374">
    <property type="entry name" value="R3H_dom"/>
</dbReference>
<dbReference type="InterPro" id="IPR038008">
    <property type="entry name" value="Jag_KH"/>
</dbReference>
<dbReference type="InterPro" id="IPR032782">
    <property type="entry name" value="KhpB_N"/>
</dbReference>
<dbReference type="SUPFAM" id="SSF82708">
    <property type="entry name" value="R3H domain"/>
    <property type="match status" value="1"/>
</dbReference>
<feature type="region of interest" description="Jag_N domain" evidence="6">
    <location>
        <begin position="6"/>
        <end position="56"/>
    </location>
</feature>
<protein>
    <recommendedName>
        <fullName evidence="6">RNA-binding protein KhpB</fullName>
    </recommendedName>
    <alternativeName>
        <fullName evidence="6">RNA-binding protein EloR</fullName>
    </alternativeName>
</protein>
<keyword evidence="1 6" id="KW-0963">Cytoplasm</keyword>
<dbReference type="RefSeq" id="WP_050739314.1">
    <property type="nucleotide sequence ID" value="NZ_LGYO01000011.1"/>
</dbReference>
<dbReference type="Pfam" id="PF14804">
    <property type="entry name" value="Jag_N"/>
    <property type="match status" value="1"/>
</dbReference>
<evidence type="ECO:0000256" key="6">
    <source>
        <dbReference type="HAMAP-Rule" id="MF_00867"/>
    </source>
</evidence>
<dbReference type="SMART" id="SM00393">
    <property type="entry name" value="R3H"/>
    <property type="match status" value="1"/>
</dbReference>
<dbReference type="InterPro" id="IPR039247">
    <property type="entry name" value="KhpB"/>
</dbReference>
<dbReference type="Pfam" id="PF01424">
    <property type="entry name" value="R3H"/>
    <property type="match status" value="1"/>
</dbReference>
<reference evidence="9" key="1">
    <citation type="submission" date="2015-07" db="EMBL/GenBank/DDBJ databases">
        <title>Draft genome sequence of Acetobacterium bakii DSM 8293, a potential psychrophilic chemical producer through syngas fermentation.</title>
        <authorList>
            <person name="Song Y."/>
            <person name="Hwang S."/>
            <person name="Cho B.-K."/>
        </authorList>
    </citation>
    <scope>NUCLEOTIDE SEQUENCE [LARGE SCALE GENOMIC DNA]</scope>
    <source>
        <strain evidence="9">DSM 8239</strain>
    </source>
</reference>